<keyword evidence="2" id="KW-1185">Reference proteome</keyword>
<evidence type="ECO:0008006" key="3">
    <source>
        <dbReference type="Google" id="ProtNLM"/>
    </source>
</evidence>
<evidence type="ECO:0000313" key="1">
    <source>
        <dbReference type="EMBL" id="QOC56270.1"/>
    </source>
</evidence>
<sequence>MPTITYTLDDGFGTPDAEIDLWWQPVSPHGESGALVVSGPPKTITSKVGTPTTITNIAATQWRITGLGAYLNESVTIDIPEAGGDVTDRIKAAISIPPGTPVSTLVQAAKTATEIALDELDVPSKEVLDATYAPVAGVGVHAAIKSNTPPGGTVYYALATLPPDNGANSASVEITGRIGGWLGAESATWNIYLSNRTAEYTGDAITGVVTAQGQATVAAQFCRVAVYTLPDKSAAVWLQVPANRYFLLDVQIKAVQASTAFTGTPATPSGTLRWSSQTAPRTVFGNNGLAGYLPGIVVDRDGTETPTTLKVVRDRRGDIDDLILED</sequence>
<dbReference type="GeneID" id="77930430"/>
<organism evidence="1 2">
    <name type="scientific">Gordonia phage MichaelScott</name>
    <dbReference type="NCBI Taxonomy" id="2759395"/>
    <lineage>
        <taxon>Viruses</taxon>
        <taxon>Duplodnaviria</taxon>
        <taxon>Heunggongvirae</taxon>
        <taxon>Uroviricota</taxon>
        <taxon>Caudoviricetes</taxon>
        <taxon>Beenievirus</taxon>
        <taxon>Beenievirus michaelscott</taxon>
    </lineage>
</organism>
<gene>
    <name evidence="1" type="primary">28</name>
    <name evidence="1" type="ORF">SEA_MICHAELSCOTT_28</name>
</gene>
<proteinExistence type="predicted"/>
<accession>A0A7L7SJF1</accession>
<name>A0A7L7SJF1_9CAUD</name>
<dbReference type="Proteomes" id="UP000516618">
    <property type="component" value="Segment"/>
</dbReference>
<dbReference type="EMBL" id="MT771346">
    <property type="protein sequence ID" value="QOC56270.1"/>
    <property type="molecule type" value="Genomic_DNA"/>
</dbReference>
<dbReference type="KEGG" id="vg:77930430"/>
<evidence type="ECO:0000313" key="2">
    <source>
        <dbReference type="Proteomes" id="UP000516618"/>
    </source>
</evidence>
<dbReference type="RefSeq" id="YP_010654580.1">
    <property type="nucleotide sequence ID" value="NC_070813.1"/>
</dbReference>
<protein>
    <recommendedName>
        <fullName evidence="3">Minor tail protein</fullName>
    </recommendedName>
</protein>
<reference evidence="1 2" key="1">
    <citation type="submission" date="2020-07" db="EMBL/GenBank/DDBJ databases">
        <authorList>
            <person name="Chamarti P.R."/>
            <person name="Doran G.M."/>
            <person name="Fairchild A.S."/>
            <person name="Gay E.L."/>
            <person name="Gollmer S."/>
            <person name="Huffman M.G."/>
            <person name="Kistler A."/>
            <person name="Malek C.E."/>
            <person name="Marar C.I."/>
            <person name="Modi A."/>
            <person name="Nisperos M.R."/>
            <person name="Reddy N."/>
            <person name="Riley H.L."/>
            <person name="Rudy S."/>
            <person name="Shin J."/>
            <person name="Wang Y."/>
            <person name="Xu J."/>
            <person name="Young J."/>
            <person name="Butela K.A."/>
            <person name="Garlena R.A."/>
            <person name="Russell D.A."/>
            <person name="Pope W.H."/>
            <person name="Jacobs-Sera D."/>
            <person name="Hatfull G.F."/>
        </authorList>
    </citation>
    <scope>NUCLEOTIDE SEQUENCE [LARGE SCALE GENOMIC DNA]</scope>
</reference>